<protein>
    <recommendedName>
        <fullName evidence="4">Thioredoxin domain-containing protein</fullName>
    </recommendedName>
</protein>
<evidence type="ECO:0000313" key="2">
    <source>
        <dbReference type="EMBL" id="MDM8562236.1"/>
    </source>
</evidence>
<evidence type="ECO:0000256" key="1">
    <source>
        <dbReference type="SAM" id="Phobius"/>
    </source>
</evidence>
<gene>
    <name evidence="2" type="ORF">QUF54_02665</name>
</gene>
<name>A0ABT7VRE1_9GAMM</name>
<proteinExistence type="predicted"/>
<keyword evidence="3" id="KW-1185">Reference proteome</keyword>
<feature type="non-terminal residue" evidence="2">
    <location>
        <position position="1"/>
    </location>
</feature>
<reference evidence="2" key="1">
    <citation type="submission" date="2023-06" db="EMBL/GenBank/DDBJ databases">
        <title>Uncultivated large filamentous bacteria from sulfidic sediments reveal new species and different genomic features in energy metabolism and defense.</title>
        <authorList>
            <person name="Fonseca A."/>
        </authorList>
    </citation>
    <scope>NUCLEOTIDE SEQUENCE</scope>
    <source>
        <strain evidence="2">HSG4</strain>
    </source>
</reference>
<evidence type="ECO:0008006" key="4">
    <source>
        <dbReference type="Google" id="ProtNLM"/>
    </source>
</evidence>
<dbReference type="EMBL" id="JAUCGM010000093">
    <property type="protein sequence ID" value="MDM8562236.1"/>
    <property type="molecule type" value="Genomic_DNA"/>
</dbReference>
<keyword evidence="1" id="KW-0812">Transmembrane</keyword>
<keyword evidence="1" id="KW-0472">Membrane</keyword>
<comment type="caution">
    <text evidence="2">The sequence shown here is derived from an EMBL/GenBank/DDBJ whole genome shotgun (WGS) entry which is preliminary data.</text>
</comment>
<keyword evidence="1" id="KW-1133">Transmembrane helix</keyword>
<evidence type="ECO:0000313" key="3">
    <source>
        <dbReference type="Proteomes" id="UP001171945"/>
    </source>
</evidence>
<feature type="transmembrane region" description="Helical" evidence="1">
    <location>
        <begin position="21"/>
        <end position="39"/>
    </location>
</feature>
<dbReference type="Proteomes" id="UP001171945">
    <property type="component" value="Unassembled WGS sequence"/>
</dbReference>
<organism evidence="2 3">
    <name type="scientific">Candidatus Marithioploca araucensis</name>
    <dbReference type="NCBI Taxonomy" id="70273"/>
    <lineage>
        <taxon>Bacteria</taxon>
        <taxon>Pseudomonadati</taxon>
        <taxon>Pseudomonadota</taxon>
        <taxon>Gammaproteobacteria</taxon>
        <taxon>Thiotrichales</taxon>
        <taxon>Thiotrichaceae</taxon>
        <taxon>Candidatus Marithioploca</taxon>
    </lineage>
</organism>
<sequence>FEIDNVKINKGELMIDFNKSIATHLLSGFVVLVLMGLWVEAAVAAKYIPQLVKASINTKERKVFDGIVNRLQKDFEQSINIISSNPPPYPDPYVEIRVAKGLENTMVQTLNKIPLVKAERIKKTKRRLPKETDNQDYLFSTKVDNKTGFENISQFLTVNYQKKCGDCVQAYPLFPHYKKFSIAYLNREIVPDKDLVETLEVIFVLTDENEMTFTTLIRGRYANAFWKGKKLIPPGAFQDMADEYPEQLKAYTNEFEKKLKAYLKP</sequence>
<accession>A0ABT7VRE1</accession>